<accession>A0A8T0GBX5</accession>
<gene>
    <name evidence="3" type="ORF">KC19_11G060300</name>
</gene>
<evidence type="ECO:0000256" key="1">
    <source>
        <dbReference type="SAM" id="MobiDB-lite"/>
    </source>
</evidence>
<dbReference type="Proteomes" id="UP000822688">
    <property type="component" value="Chromosome 11"/>
</dbReference>
<dbReference type="EMBL" id="CM026432">
    <property type="protein sequence ID" value="KAG0556530.1"/>
    <property type="molecule type" value="Genomic_DNA"/>
</dbReference>
<feature type="chain" id="PRO_5035776475" description="Secreted protein" evidence="2">
    <location>
        <begin position="25"/>
        <end position="100"/>
    </location>
</feature>
<keyword evidence="4" id="KW-1185">Reference proteome</keyword>
<comment type="caution">
    <text evidence="3">The sequence shown here is derived from an EMBL/GenBank/DDBJ whole genome shotgun (WGS) entry which is preliminary data.</text>
</comment>
<feature type="region of interest" description="Disordered" evidence="1">
    <location>
        <begin position="78"/>
        <end position="100"/>
    </location>
</feature>
<evidence type="ECO:0000313" key="4">
    <source>
        <dbReference type="Proteomes" id="UP000822688"/>
    </source>
</evidence>
<evidence type="ECO:0000313" key="3">
    <source>
        <dbReference type="EMBL" id="KAG0556530.1"/>
    </source>
</evidence>
<proteinExistence type="predicted"/>
<protein>
    <recommendedName>
        <fullName evidence="5">Secreted protein</fullName>
    </recommendedName>
</protein>
<evidence type="ECO:0008006" key="5">
    <source>
        <dbReference type="Google" id="ProtNLM"/>
    </source>
</evidence>
<keyword evidence="2" id="KW-0732">Signal</keyword>
<name>A0A8T0GBX5_CERPU</name>
<organism evidence="3 4">
    <name type="scientific">Ceratodon purpureus</name>
    <name type="common">Fire moss</name>
    <name type="synonym">Dicranum purpureum</name>
    <dbReference type="NCBI Taxonomy" id="3225"/>
    <lineage>
        <taxon>Eukaryota</taxon>
        <taxon>Viridiplantae</taxon>
        <taxon>Streptophyta</taxon>
        <taxon>Embryophyta</taxon>
        <taxon>Bryophyta</taxon>
        <taxon>Bryophytina</taxon>
        <taxon>Bryopsida</taxon>
        <taxon>Dicranidae</taxon>
        <taxon>Pseudoditrichales</taxon>
        <taxon>Ditrichaceae</taxon>
        <taxon>Ceratodon</taxon>
    </lineage>
</organism>
<dbReference type="AlphaFoldDB" id="A0A8T0GBX5"/>
<sequence>MAFLNAKFAVFIVVLVALVQLHECGRAPCVSTGDATAVDFDGGDVPQSMECTEKVTVDVGAGELGAKPARLLRGERMLRRWAQSPPPMNPYRPGSNSDDP</sequence>
<feature type="signal peptide" evidence="2">
    <location>
        <begin position="1"/>
        <end position="24"/>
    </location>
</feature>
<evidence type="ECO:0000256" key="2">
    <source>
        <dbReference type="SAM" id="SignalP"/>
    </source>
</evidence>
<reference evidence="3 4" key="1">
    <citation type="submission" date="2020-06" db="EMBL/GenBank/DDBJ databases">
        <title>WGS assembly of Ceratodon purpureus strain R40.</title>
        <authorList>
            <person name="Carey S.B."/>
            <person name="Jenkins J."/>
            <person name="Shu S."/>
            <person name="Lovell J.T."/>
            <person name="Sreedasyam A."/>
            <person name="Maumus F."/>
            <person name="Tiley G.P."/>
            <person name="Fernandez-Pozo N."/>
            <person name="Barry K."/>
            <person name="Chen C."/>
            <person name="Wang M."/>
            <person name="Lipzen A."/>
            <person name="Daum C."/>
            <person name="Saski C.A."/>
            <person name="Payton A.C."/>
            <person name="Mcbreen J.C."/>
            <person name="Conrad R.E."/>
            <person name="Kollar L.M."/>
            <person name="Olsson S."/>
            <person name="Huttunen S."/>
            <person name="Landis J.B."/>
            <person name="Wickett N.J."/>
            <person name="Johnson M.G."/>
            <person name="Rensing S.A."/>
            <person name="Grimwood J."/>
            <person name="Schmutz J."/>
            <person name="Mcdaniel S.F."/>
        </authorList>
    </citation>
    <scope>NUCLEOTIDE SEQUENCE [LARGE SCALE GENOMIC DNA]</scope>
    <source>
        <strain evidence="3 4">R40</strain>
    </source>
</reference>